<dbReference type="InParanoid" id="Q0EYQ6"/>
<evidence type="ECO:0000313" key="1">
    <source>
        <dbReference type="EMBL" id="EAU54501.1"/>
    </source>
</evidence>
<dbReference type="STRING" id="314344.AL013_03590"/>
<comment type="caution">
    <text evidence="1">The sequence shown here is derived from an EMBL/GenBank/DDBJ whole genome shotgun (WGS) entry which is preliminary data.</text>
</comment>
<dbReference type="AlphaFoldDB" id="Q0EYQ6"/>
<protein>
    <recommendedName>
        <fullName evidence="3">DUF4393 domain-containing protein</fullName>
    </recommendedName>
</protein>
<organism evidence="1 2">
    <name type="scientific">Mariprofundus ferrooxydans PV-1</name>
    <dbReference type="NCBI Taxonomy" id="314345"/>
    <lineage>
        <taxon>Bacteria</taxon>
        <taxon>Pseudomonadati</taxon>
        <taxon>Pseudomonadota</taxon>
        <taxon>Candidatius Mariprofundia</taxon>
        <taxon>Mariprofundales</taxon>
        <taxon>Mariprofundaceae</taxon>
        <taxon>Mariprofundus</taxon>
    </lineage>
</organism>
<name>Q0EYQ6_9PROT</name>
<gene>
    <name evidence="1" type="ORF">SPV1_08786</name>
</gene>
<dbReference type="EMBL" id="AATS01000008">
    <property type="protein sequence ID" value="EAU54501.1"/>
    <property type="molecule type" value="Genomic_DNA"/>
</dbReference>
<dbReference type="InterPro" id="IPR025506">
    <property type="entry name" value="Abi_alpha"/>
</dbReference>
<dbReference type="eggNOG" id="ENOG50334JC">
    <property type="taxonomic scope" value="Bacteria"/>
</dbReference>
<accession>Q0EYQ6</accession>
<dbReference type="Pfam" id="PF14337">
    <property type="entry name" value="Abi_alpha"/>
    <property type="match status" value="1"/>
</dbReference>
<proteinExistence type="predicted"/>
<reference evidence="1 2" key="1">
    <citation type="submission" date="2006-09" db="EMBL/GenBank/DDBJ databases">
        <authorList>
            <person name="Emerson D."/>
            <person name="Ferriera S."/>
            <person name="Johnson J."/>
            <person name="Kravitz S."/>
            <person name="Halpern A."/>
            <person name="Remington K."/>
            <person name="Beeson K."/>
            <person name="Tran B."/>
            <person name="Rogers Y.-H."/>
            <person name="Friedman R."/>
            <person name="Venter J.C."/>
        </authorList>
    </citation>
    <scope>NUCLEOTIDE SEQUENCE [LARGE SCALE GENOMIC DNA]</scope>
    <source>
        <strain evidence="1 2">PV-1</strain>
    </source>
</reference>
<dbReference type="OrthoDB" id="8232080at2"/>
<evidence type="ECO:0008006" key="3">
    <source>
        <dbReference type="Google" id="ProtNLM"/>
    </source>
</evidence>
<dbReference type="HOGENOM" id="CLU_094510_0_0_0"/>
<keyword evidence="2" id="KW-1185">Reference proteome</keyword>
<sequence>MKALQMISDEEAKAVQEVAKATPRILDSMDGVGRFFDEVLGYPIREAGGFLGDWVKFKRDNWRKTVEMSQEVLSQRDIGHIDPIPAKYAVDIIQRAALEDDELIQKMWAGLIANSLDPAVDVFPRKILISLLAELEPLDARFLTETSKLKSMDFRLSEVLGSMEMPLSDILLTIDNLCRLELLRNNAMYGFGGADGVTEDSPFSLTALSATLLSSVQMER</sequence>
<evidence type="ECO:0000313" key="2">
    <source>
        <dbReference type="Proteomes" id="UP000005297"/>
    </source>
</evidence>
<dbReference type="Proteomes" id="UP000005297">
    <property type="component" value="Unassembled WGS sequence"/>
</dbReference>